<protein>
    <submittedName>
        <fullName evidence="1">Uncharacterized protein</fullName>
    </submittedName>
</protein>
<sequence>MQTVQFKSVEDEDWFICCKPTRMKTAVLEAPASCLSTAMEEMQANFYSALDRLSGNQRQQIEEACEFMLKLQQQRKTTTDDWEKTATLPSSPSAGGGRSKLLFSTLVDVADCVLGKSAFRCVVVCVVVVKKS</sequence>
<evidence type="ECO:0000313" key="1">
    <source>
        <dbReference type="EMBL" id="GAX81423.1"/>
    </source>
</evidence>
<dbReference type="Proteomes" id="UP000232323">
    <property type="component" value="Unassembled WGS sequence"/>
</dbReference>
<organism evidence="1 2">
    <name type="scientific">Chlamydomonas eustigma</name>
    <dbReference type="NCBI Taxonomy" id="1157962"/>
    <lineage>
        <taxon>Eukaryota</taxon>
        <taxon>Viridiplantae</taxon>
        <taxon>Chlorophyta</taxon>
        <taxon>core chlorophytes</taxon>
        <taxon>Chlorophyceae</taxon>
        <taxon>CS clade</taxon>
        <taxon>Chlamydomonadales</taxon>
        <taxon>Chlamydomonadaceae</taxon>
        <taxon>Chlamydomonas</taxon>
    </lineage>
</organism>
<dbReference type="AlphaFoldDB" id="A0A250XED3"/>
<proteinExistence type="predicted"/>
<comment type="caution">
    <text evidence="1">The sequence shown here is derived from an EMBL/GenBank/DDBJ whole genome shotgun (WGS) entry which is preliminary data.</text>
</comment>
<evidence type="ECO:0000313" key="2">
    <source>
        <dbReference type="Proteomes" id="UP000232323"/>
    </source>
</evidence>
<name>A0A250XED3_9CHLO</name>
<reference evidence="1 2" key="1">
    <citation type="submission" date="2017-08" db="EMBL/GenBank/DDBJ databases">
        <title>Acidophilic green algal genome provides insights into adaptation to an acidic environment.</title>
        <authorList>
            <person name="Hirooka S."/>
            <person name="Hirose Y."/>
            <person name="Kanesaki Y."/>
            <person name="Higuchi S."/>
            <person name="Fujiwara T."/>
            <person name="Onuma R."/>
            <person name="Era A."/>
            <person name="Ohbayashi R."/>
            <person name="Uzuka A."/>
            <person name="Nozaki H."/>
            <person name="Yoshikawa H."/>
            <person name="Miyagishima S.Y."/>
        </authorList>
    </citation>
    <scope>NUCLEOTIDE SEQUENCE [LARGE SCALE GENOMIC DNA]</scope>
    <source>
        <strain evidence="1 2">NIES-2499</strain>
    </source>
</reference>
<accession>A0A250XED3</accession>
<dbReference type="EMBL" id="BEGY01000065">
    <property type="protein sequence ID" value="GAX81423.1"/>
    <property type="molecule type" value="Genomic_DNA"/>
</dbReference>
<keyword evidence="2" id="KW-1185">Reference proteome</keyword>
<gene>
    <name evidence="1" type="ORF">CEUSTIGMA_g8853.t1</name>
</gene>